<keyword evidence="2" id="KW-0808">Transferase</keyword>
<keyword evidence="2" id="KW-0012">Acyltransferase</keyword>
<sequence length="275" mass="30733">MFEPVSNTNTSSNMKSSSDIDFRIQHRDSRKREPCLKEIYATDDDASLPPLEAISPCCLSFLLEDTIPLGELQCGSEMFEAQYGASGLPFSPKDNQMGSLSESKNKNGKLVLGNFSEDEGQDTKINNVIPVGQDHRSFLAREMLKRDYSSWQIKFFNEDNNKVDVAGFPGLEQALQEADCRGLPDNLKPIAAQIENARGKATEFPHKNIEVLICATIKEMEEWCTPKDSGWGQLKKWAATLKMGKQFGFEVKFADNMLENISLACFAYSMIFEGG</sequence>
<dbReference type="AlphaFoldDB" id="A0A5B6VS39"/>
<dbReference type="Proteomes" id="UP000325315">
    <property type="component" value="Unassembled WGS sequence"/>
</dbReference>
<dbReference type="GO" id="GO:0016746">
    <property type="term" value="F:acyltransferase activity"/>
    <property type="evidence" value="ECO:0007669"/>
    <property type="project" value="UniProtKB-KW"/>
</dbReference>
<proteinExistence type="predicted"/>
<reference evidence="2" key="1">
    <citation type="submission" date="2019-08" db="EMBL/GenBank/DDBJ databases">
        <authorList>
            <person name="Liu F."/>
        </authorList>
    </citation>
    <scope>NUCLEOTIDE SEQUENCE [LARGE SCALE GENOMIC DNA]</scope>
    <source>
        <strain evidence="2">PA1801</strain>
        <tissue evidence="2">Leaf</tissue>
    </source>
</reference>
<dbReference type="PANTHER" id="PTHR35021">
    <property type="match status" value="1"/>
</dbReference>
<dbReference type="PANTHER" id="PTHR35021:SF8">
    <property type="entry name" value="FIBER PROTEIN FB17"/>
    <property type="match status" value="1"/>
</dbReference>
<feature type="region of interest" description="Disordered" evidence="1">
    <location>
        <begin position="1"/>
        <end position="24"/>
    </location>
</feature>
<evidence type="ECO:0000256" key="1">
    <source>
        <dbReference type="SAM" id="MobiDB-lite"/>
    </source>
</evidence>
<keyword evidence="3" id="KW-1185">Reference proteome</keyword>
<name>A0A5B6VS39_9ROSI</name>
<organism evidence="2 3">
    <name type="scientific">Gossypium australe</name>
    <dbReference type="NCBI Taxonomy" id="47621"/>
    <lineage>
        <taxon>Eukaryota</taxon>
        <taxon>Viridiplantae</taxon>
        <taxon>Streptophyta</taxon>
        <taxon>Embryophyta</taxon>
        <taxon>Tracheophyta</taxon>
        <taxon>Spermatophyta</taxon>
        <taxon>Magnoliopsida</taxon>
        <taxon>eudicotyledons</taxon>
        <taxon>Gunneridae</taxon>
        <taxon>Pentapetalae</taxon>
        <taxon>rosids</taxon>
        <taxon>malvids</taxon>
        <taxon>Malvales</taxon>
        <taxon>Malvaceae</taxon>
        <taxon>Malvoideae</taxon>
        <taxon>Gossypium</taxon>
    </lineage>
</organism>
<comment type="caution">
    <text evidence="2">The sequence shown here is derived from an EMBL/GenBank/DDBJ whole genome shotgun (WGS) entry which is preliminary data.</text>
</comment>
<protein>
    <submittedName>
        <fullName evidence="2">Phosphate acyltransferase</fullName>
    </submittedName>
</protein>
<feature type="compositionally biased region" description="Low complexity" evidence="1">
    <location>
        <begin position="1"/>
        <end position="17"/>
    </location>
</feature>
<evidence type="ECO:0000313" key="2">
    <source>
        <dbReference type="EMBL" id="KAA3472001.1"/>
    </source>
</evidence>
<dbReference type="EMBL" id="SMMG02000005">
    <property type="protein sequence ID" value="KAA3472001.1"/>
    <property type="molecule type" value="Genomic_DNA"/>
</dbReference>
<accession>A0A5B6VS39</accession>
<gene>
    <name evidence="2" type="ORF">EPI10_022515</name>
</gene>
<evidence type="ECO:0000313" key="3">
    <source>
        <dbReference type="Proteomes" id="UP000325315"/>
    </source>
</evidence>
<dbReference type="OrthoDB" id="997798at2759"/>